<gene>
    <name evidence="2" type="ORF">LDAN0321_LOCUS15573</name>
</gene>
<evidence type="ECO:0000313" key="2">
    <source>
        <dbReference type="EMBL" id="CAD9597660.1"/>
    </source>
</evidence>
<feature type="compositionally biased region" description="Polar residues" evidence="1">
    <location>
        <begin position="179"/>
        <end position="192"/>
    </location>
</feature>
<sequence length="772" mass="84723">MASLGRLTPLEQNDHVCLQWPTNVLTKQPDSIRLCKKVWISCLSPLLTTPVYDAVEACNYFDEESTIATLDDALLADCGNLIRVKATQLVREILTTSDAQWSSCKYIRIVHEIAQLQAAADTHLALDMARMGLSALGTGLCLRGKDARQCVLDRVRGRVNNNANTGQPQEAPAPVTVPTDDSSNSSNTPRTCNGNNISNSNSNVKDDKPVVTNEKDFKKQFSGELPISPSYEHLNWSFSTTTVKGNMASQRVQRAPSVSKVLRNLQRHRITHIEKAAASAKDDSDTASTATTNSSDHPKVKYEFAAPRELNSKKSLTGSQIEAQTRAWCSYGCLEPSVVDSVSQIAELEDATPLVDRNKKVFVLLGATSELGPFSVLAKLGATIAIVARPGYLSKIQKLVYDAKFKTNATLLLPVRPRNAVTTVDDEYLTTNYMDFNSNINPILEDDEDINDDLGDCIDRAGADIINDTPELAEWIVNLCPEKQLVLVNLANLDGEDHVLVSTGMDLICEAVCQQRRDTCLAYYVSPTTAHCVSEGASMDSERRVHEAPLWQKILTVTNLQFEPQGSWPKLPNTGLRVCNGLARYQGHYYALAKTSQMWRCMLARSEGHLVSANLGPSSRTDSMISYKFISLALEGMQIVPPLVTFDVEPAKTLMAALMLWDLNHDASSANPANHLEHPMCLFLENAVHGGTWRCPYTVDSMGRVSYIVGHFREAGKSPLGSLSNAVVQLLGNDGNGSDLDEDDNASVKSSYSRGSRGRRLCAPHHQRASRK</sequence>
<feature type="compositionally biased region" description="Low complexity" evidence="1">
    <location>
        <begin position="193"/>
        <end position="203"/>
    </location>
</feature>
<feature type="compositionally biased region" description="Basic and acidic residues" evidence="1">
    <location>
        <begin position="274"/>
        <end position="284"/>
    </location>
</feature>
<feature type="region of interest" description="Disordered" evidence="1">
    <location>
        <begin position="274"/>
        <end position="301"/>
    </location>
</feature>
<feature type="compositionally biased region" description="Low complexity" evidence="1">
    <location>
        <begin position="286"/>
        <end position="295"/>
    </location>
</feature>
<feature type="region of interest" description="Disordered" evidence="1">
    <location>
        <begin position="736"/>
        <end position="772"/>
    </location>
</feature>
<dbReference type="EMBL" id="HBGY01025255">
    <property type="protein sequence ID" value="CAD9597660.1"/>
    <property type="molecule type" value="Transcribed_RNA"/>
</dbReference>
<feature type="compositionally biased region" description="Basic residues" evidence="1">
    <location>
        <begin position="756"/>
        <end position="772"/>
    </location>
</feature>
<feature type="compositionally biased region" description="Polar residues" evidence="1">
    <location>
        <begin position="159"/>
        <end position="168"/>
    </location>
</feature>
<evidence type="ECO:0000256" key="1">
    <source>
        <dbReference type="SAM" id="MobiDB-lite"/>
    </source>
</evidence>
<accession>A0A7S2L865</accession>
<feature type="region of interest" description="Disordered" evidence="1">
    <location>
        <begin position="159"/>
        <end position="210"/>
    </location>
</feature>
<proteinExistence type="predicted"/>
<organism evidence="2">
    <name type="scientific">Leptocylindrus danicus</name>
    <dbReference type="NCBI Taxonomy" id="163516"/>
    <lineage>
        <taxon>Eukaryota</taxon>
        <taxon>Sar</taxon>
        <taxon>Stramenopiles</taxon>
        <taxon>Ochrophyta</taxon>
        <taxon>Bacillariophyta</taxon>
        <taxon>Coscinodiscophyceae</taxon>
        <taxon>Chaetocerotophycidae</taxon>
        <taxon>Leptocylindrales</taxon>
        <taxon>Leptocylindraceae</taxon>
        <taxon>Leptocylindrus</taxon>
    </lineage>
</organism>
<reference evidence="2" key="1">
    <citation type="submission" date="2021-01" db="EMBL/GenBank/DDBJ databases">
        <authorList>
            <person name="Corre E."/>
            <person name="Pelletier E."/>
            <person name="Niang G."/>
            <person name="Scheremetjew M."/>
            <person name="Finn R."/>
            <person name="Kale V."/>
            <person name="Holt S."/>
            <person name="Cochrane G."/>
            <person name="Meng A."/>
            <person name="Brown T."/>
            <person name="Cohen L."/>
        </authorList>
    </citation>
    <scope>NUCLEOTIDE SEQUENCE</scope>
    <source>
        <strain evidence="2">B650</strain>
    </source>
</reference>
<protein>
    <submittedName>
        <fullName evidence="2">Uncharacterized protein</fullName>
    </submittedName>
</protein>
<dbReference type="AlphaFoldDB" id="A0A7S2L865"/>
<name>A0A7S2L865_9STRA</name>